<dbReference type="Proteomes" id="UP000184533">
    <property type="component" value="Unassembled WGS sequence"/>
</dbReference>
<evidence type="ECO:0000313" key="2">
    <source>
        <dbReference type="EMBL" id="SHE51283.1"/>
    </source>
</evidence>
<reference evidence="2 3" key="1">
    <citation type="submission" date="2016-11" db="EMBL/GenBank/DDBJ databases">
        <authorList>
            <person name="Jaros S."/>
            <person name="Januszkiewicz K."/>
            <person name="Wedrychowicz H."/>
        </authorList>
    </citation>
    <scope>NUCLEOTIDE SEQUENCE [LARGE SCALE GENOMIC DNA]</scope>
    <source>
        <strain evidence="2 3">DSM 17137</strain>
    </source>
</reference>
<feature type="signal peptide" evidence="1">
    <location>
        <begin position="1"/>
        <end position="20"/>
    </location>
</feature>
<protein>
    <submittedName>
        <fullName evidence="2">Polar amino acid transport system substrate-binding protein</fullName>
    </submittedName>
</protein>
<keyword evidence="1" id="KW-0732">Signal</keyword>
<evidence type="ECO:0000256" key="1">
    <source>
        <dbReference type="SAM" id="SignalP"/>
    </source>
</evidence>
<organism evidence="2 3">
    <name type="scientific">Devosia limi DSM 17137</name>
    <dbReference type="NCBI Taxonomy" id="1121477"/>
    <lineage>
        <taxon>Bacteria</taxon>
        <taxon>Pseudomonadati</taxon>
        <taxon>Pseudomonadota</taxon>
        <taxon>Alphaproteobacteria</taxon>
        <taxon>Hyphomicrobiales</taxon>
        <taxon>Devosiaceae</taxon>
        <taxon>Devosia</taxon>
    </lineage>
</organism>
<dbReference type="Gene3D" id="3.40.190.10">
    <property type="entry name" value="Periplasmic binding protein-like II"/>
    <property type="match status" value="2"/>
</dbReference>
<evidence type="ECO:0000313" key="3">
    <source>
        <dbReference type="Proteomes" id="UP000184533"/>
    </source>
</evidence>
<feature type="chain" id="PRO_5012725282" evidence="1">
    <location>
        <begin position="21"/>
        <end position="271"/>
    </location>
</feature>
<dbReference type="AlphaFoldDB" id="A0A1M4U3R3"/>
<dbReference type="EMBL" id="FQVC01000001">
    <property type="protein sequence ID" value="SHE51283.1"/>
    <property type="molecule type" value="Genomic_DNA"/>
</dbReference>
<dbReference type="RefSeq" id="WP_082093927.1">
    <property type="nucleotide sequence ID" value="NZ_FQVC01000001.1"/>
</dbReference>
<dbReference type="OrthoDB" id="7762560at2"/>
<sequence>MMLRGLMTGLALVVSLPAFAQVPPELLNNTRRQNGESITACFDTTATTLEFDREVARLIADSLFVDLQTRDGFGGFPIDGAGFMDELSIAMNNTCDLFMGISVQVNSQFPEWAAVSRPYASMPFVLAVDNPDWQSLADIPHDRKIGTALQSLGELVFITWAQQQPEAERWKRLPYANFELMLKRVQDQSLGGMLLWQPSLVKLQQTVPAARDVRIIDLAPVPAVDVHVGALVSSKDSFLRSQVDEAIDALVADGTITALMERYGYTGHAGE</sequence>
<name>A0A1M4U3R3_9HYPH</name>
<proteinExistence type="predicted"/>
<gene>
    <name evidence="2" type="ORF">SAMN02745223_00598</name>
</gene>
<dbReference type="SUPFAM" id="SSF53850">
    <property type="entry name" value="Periplasmic binding protein-like II"/>
    <property type="match status" value="1"/>
</dbReference>
<accession>A0A1M4U3R3</accession>